<dbReference type="EMBL" id="QQBB01000005">
    <property type="protein sequence ID" value="RDI58735.1"/>
    <property type="molecule type" value="Genomic_DNA"/>
</dbReference>
<dbReference type="InterPro" id="IPR023346">
    <property type="entry name" value="Lysozyme-like_dom_sf"/>
</dbReference>
<dbReference type="AlphaFoldDB" id="A0A370HKQ9"/>
<evidence type="ECO:0000313" key="3">
    <source>
        <dbReference type="EMBL" id="RDI58735.1"/>
    </source>
</evidence>
<accession>A0A370HKQ9</accession>
<gene>
    <name evidence="3" type="ORF">DES45_105258</name>
</gene>
<dbReference type="InterPro" id="IPR018537">
    <property type="entry name" value="Peptidoglycan-bd_3"/>
</dbReference>
<feature type="domain" description="TtsA-like Glycoside hydrolase family 108" evidence="1">
    <location>
        <begin position="11"/>
        <end position="94"/>
    </location>
</feature>
<dbReference type="SUPFAM" id="SSF53955">
    <property type="entry name" value="Lysozyme-like"/>
    <property type="match status" value="1"/>
</dbReference>
<dbReference type="InterPro" id="IPR008565">
    <property type="entry name" value="TtsA-like_GH18_dom"/>
</dbReference>
<dbReference type="OrthoDB" id="9815229at2"/>
<sequence length="174" mass="19034">MALASFDRSLAEVLRHEGGFVQHPADPGGATKHGITRATLSRFRGRPVSVEDVRALTREEAGTIYRRHYWDAVRGDELPAGVDLALFDFAVNSGPERAVRRLQGILGVPADGVVGPRTLAAARNAEAADVIRRLTRARHTFLSGLASWPIFGRGWRSRVLAVEQEALRLDRSSS</sequence>
<name>A0A370HKQ9_9HYPH</name>
<comment type="caution">
    <text evidence="3">The sequence shown here is derived from an EMBL/GenBank/DDBJ whole genome shotgun (WGS) entry which is preliminary data.</text>
</comment>
<dbReference type="CDD" id="cd13926">
    <property type="entry name" value="N-acetylmuramidase_GH108"/>
    <property type="match status" value="1"/>
</dbReference>
<dbReference type="RefSeq" id="WP_114770735.1">
    <property type="nucleotide sequence ID" value="NZ_QQBB01000005.1"/>
</dbReference>
<dbReference type="Pfam" id="PF09374">
    <property type="entry name" value="PG_binding_3"/>
    <property type="match status" value="1"/>
</dbReference>
<evidence type="ECO:0000313" key="4">
    <source>
        <dbReference type="Proteomes" id="UP000254925"/>
    </source>
</evidence>
<keyword evidence="4" id="KW-1185">Reference proteome</keyword>
<feature type="domain" description="Peptidoglycan binding" evidence="2">
    <location>
        <begin position="97"/>
        <end position="158"/>
    </location>
</feature>
<dbReference type="Gene3D" id="1.20.141.10">
    <property type="entry name" value="Chitosanase, subunit A, domain 1"/>
    <property type="match status" value="1"/>
</dbReference>
<dbReference type="Pfam" id="PF05838">
    <property type="entry name" value="Glyco_hydro_108"/>
    <property type="match status" value="1"/>
</dbReference>
<proteinExistence type="predicted"/>
<evidence type="ECO:0000259" key="1">
    <source>
        <dbReference type="Pfam" id="PF05838"/>
    </source>
</evidence>
<protein>
    <submittedName>
        <fullName evidence="3">Putative peptidoglycan binding protein</fullName>
    </submittedName>
</protein>
<organism evidence="3 4">
    <name type="scientific">Microvirga subterranea</name>
    <dbReference type="NCBI Taxonomy" id="186651"/>
    <lineage>
        <taxon>Bacteria</taxon>
        <taxon>Pseudomonadati</taxon>
        <taxon>Pseudomonadota</taxon>
        <taxon>Alphaproteobacteria</taxon>
        <taxon>Hyphomicrobiales</taxon>
        <taxon>Methylobacteriaceae</taxon>
        <taxon>Microvirga</taxon>
    </lineage>
</organism>
<evidence type="ECO:0000259" key="2">
    <source>
        <dbReference type="Pfam" id="PF09374"/>
    </source>
</evidence>
<reference evidence="3 4" key="1">
    <citation type="submission" date="2018-07" db="EMBL/GenBank/DDBJ databases">
        <title>Genomic Encyclopedia of Type Strains, Phase IV (KMG-IV): sequencing the most valuable type-strain genomes for metagenomic binning, comparative biology and taxonomic classification.</title>
        <authorList>
            <person name="Goeker M."/>
        </authorList>
    </citation>
    <scope>NUCLEOTIDE SEQUENCE [LARGE SCALE GENOMIC DNA]</scope>
    <source>
        <strain evidence="3 4">DSM 14364</strain>
    </source>
</reference>
<dbReference type="Proteomes" id="UP000254925">
    <property type="component" value="Unassembled WGS sequence"/>
</dbReference>